<dbReference type="RefSeq" id="WP_173409917.1">
    <property type="nucleotide sequence ID" value="NZ_CP054160.3"/>
</dbReference>
<dbReference type="InterPro" id="IPR025885">
    <property type="entry name" value="PapC_N"/>
</dbReference>
<dbReference type="InterPro" id="IPR018030">
    <property type="entry name" value="Fimbrial_membr_usher_CS"/>
</dbReference>
<organism evidence="12 13">
    <name type="scientific">Serratia fonticola</name>
    <dbReference type="NCBI Taxonomy" id="47917"/>
    <lineage>
        <taxon>Bacteria</taxon>
        <taxon>Pseudomonadati</taxon>
        <taxon>Pseudomonadota</taxon>
        <taxon>Gammaproteobacteria</taxon>
        <taxon>Enterobacterales</taxon>
        <taxon>Yersiniaceae</taxon>
        <taxon>Serratia</taxon>
    </lineage>
</organism>
<comment type="subcellular location">
    <subcellularLocation>
        <location evidence="1 9">Cell outer membrane</location>
        <topology evidence="1 9">Multi-pass membrane protein</topology>
    </subcellularLocation>
</comment>
<reference evidence="13" key="1">
    <citation type="submission" date="2020-03" db="EMBL/GenBank/DDBJ databases">
        <title>Genome sequences of seven Enterobacteriaceae strains isolated from Canadian wastewater treatment facilities.</title>
        <authorList>
            <person name="Huang H."/>
            <person name="Chmara J.T."/>
            <person name="Duceppe M.-O."/>
        </authorList>
    </citation>
    <scope>NUCLEOTIDE SEQUENCE [LARGE SCALE GENOMIC DNA]</scope>
    <source>
        <strain evidence="13">Biosolid 3</strain>
    </source>
</reference>
<dbReference type="Proteomes" id="UP000503464">
    <property type="component" value="Chromosome"/>
</dbReference>
<evidence type="ECO:0000313" key="12">
    <source>
        <dbReference type="EMBL" id="QKJ60785.1"/>
    </source>
</evidence>
<keyword evidence="4" id="KW-1134">Transmembrane beta strand</keyword>
<keyword evidence="8 9" id="KW-0998">Cell outer membrane</keyword>
<dbReference type="SUPFAM" id="SSF141729">
    <property type="entry name" value="FimD N-terminal domain-like"/>
    <property type="match status" value="1"/>
</dbReference>
<keyword evidence="9" id="KW-1029">Fimbrium biogenesis</keyword>
<name>A0AAE7ELM3_SERFO</name>
<dbReference type="EMBL" id="CP054160">
    <property type="protein sequence ID" value="QKJ60785.1"/>
    <property type="molecule type" value="Genomic_DNA"/>
</dbReference>
<gene>
    <name evidence="12" type="ORF">G9399_24000</name>
</gene>
<dbReference type="GO" id="GO:0009297">
    <property type="term" value="P:pilus assembly"/>
    <property type="evidence" value="ECO:0007669"/>
    <property type="project" value="InterPro"/>
</dbReference>
<keyword evidence="3 9" id="KW-0813">Transport</keyword>
<evidence type="ECO:0000259" key="10">
    <source>
        <dbReference type="Pfam" id="PF13953"/>
    </source>
</evidence>
<keyword evidence="7 9" id="KW-0472">Membrane</keyword>
<keyword evidence="6" id="KW-0732">Signal</keyword>
<feature type="domain" description="PapC N-terminal" evidence="11">
    <location>
        <begin position="53"/>
        <end position="197"/>
    </location>
</feature>
<evidence type="ECO:0000256" key="2">
    <source>
        <dbReference type="ARBA" id="ARBA00008064"/>
    </source>
</evidence>
<evidence type="ECO:0000256" key="6">
    <source>
        <dbReference type="ARBA" id="ARBA00022729"/>
    </source>
</evidence>
<comment type="similarity">
    <text evidence="2 9">Belongs to the fimbrial export usher family.</text>
</comment>
<evidence type="ECO:0000256" key="8">
    <source>
        <dbReference type="ARBA" id="ARBA00023237"/>
    </source>
</evidence>
<evidence type="ECO:0000256" key="9">
    <source>
        <dbReference type="RuleBase" id="RU003884"/>
    </source>
</evidence>
<dbReference type="PANTHER" id="PTHR30451">
    <property type="entry name" value="OUTER MEMBRANE USHER PROTEIN"/>
    <property type="match status" value="1"/>
</dbReference>
<accession>A0AAE7ELM3</accession>
<dbReference type="Pfam" id="PF13953">
    <property type="entry name" value="PapC_C"/>
    <property type="match status" value="1"/>
</dbReference>
<proteinExistence type="inferred from homology"/>
<evidence type="ECO:0000256" key="3">
    <source>
        <dbReference type="ARBA" id="ARBA00022448"/>
    </source>
</evidence>
<dbReference type="Pfam" id="PF00577">
    <property type="entry name" value="Usher"/>
    <property type="match status" value="1"/>
</dbReference>
<evidence type="ECO:0000259" key="11">
    <source>
        <dbReference type="Pfam" id="PF13954"/>
    </source>
</evidence>
<evidence type="ECO:0000256" key="1">
    <source>
        <dbReference type="ARBA" id="ARBA00004571"/>
    </source>
</evidence>
<dbReference type="InterPro" id="IPR042186">
    <property type="entry name" value="FimD_plug_dom"/>
</dbReference>
<dbReference type="InterPro" id="IPR043142">
    <property type="entry name" value="PapC-like_C_sf"/>
</dbReference>
<evidence type="ECO:0000313" key="13">
    <source>
        <dbReference type="Proteomes" id="UP000503464"/>
    </source>
</evidence>
<dbReference type="Gene3D" id="2.60.40.2070">
    <property type="match status" value="1"/>
</dbReference>
<dbReference type="InterPro" id="IPR037224">
    <property type="entry name" value="PapC_N_sf"/>
</dbReference>
<feature type="domain" description="PapC-like C-terminal" evidence="10">
    <location>
        <begin position="771"/>
        <end position="833"/>
    </location>
</feature>
<dbReference type="InterPro" id="IPR000015">
    <property type="entry name" value="Fimb_usher"/>
</dbReference>
<dbReference type="Gene3D" id="2.60.40.3110">
    <property type="match status" value="1"/>
</dbReference>
<dbReference type="AlphaFoldDB" id="A0AAE7ELM3"/>
<dbReference type="Gene3D" id="3.10.20.410">
    <property type="match status" value="1"/>
</dbReference>
<dbReference type="PROSITE" id="PS01151">
    <property type="entry name" value="FIMBRIAL_USHER"/>
    <property type="match status" value="1"/>
</dbReference>
<evidence type="ECO:0000256" key="7">
    <source>
        <dbReference type="ARBA" id="ARBA00023136"/>
    </source>
</evidence>
<dbReference type="FunFam" id="2.60.40.3110:FF:000001">
    <property type="entry name" value="Putative fimbrial outer membrane usher"/>
    <property type="match status" value="1"/>
</dbReference>
<dbReference type="Pfam" id="PF13954">
    <property type="entry name" value="PapC_N"/>
    <property type="match status" value="1"/>
</dbReference>
<dbReference type="Gene3D" id="2.60.40.2610">
    <property type="entry name" value="Outer membrane usher protein FimD, plug domain"/>
    <property type="match status" value="1"/>
</dbReference>
<sequence length="854" mass="92052">MRSLLIIIRDCLSVRKVNGSFWKVAITSAISLQSHNVIAQEVQDGSRSAKAVFDPGFLMQAAGNEVDVARFEYGNQLEPGEYRAETYLNEKFIGLESVPVILIEGKPKVLINKGLFNKIGIKSSALNTKAFNELNSSDDYYELGKLTSAAKVHFDSTEMRLDIQIPQADLLQTARGSVDPAMWDDGANALLLGYNTNYYESVANGKESQSFYGGTNVGYNLAGWMFRHSGSLTWQKNDRRDYNSIRNYVEHDITPLKARLTVGDAFTSGELFDTFGFRGVALNTIDKMLPDSQRGYAPVVRGVAQTNARVTIEQSGAVLYDTTVPPGAFVINDLYPTGYGGDLKVKVTEADGRQTTFSVPYASVPQLLRPGMTQYNAAIGTIRDLNISYTPRVAQVTLQHGLANSLTGYTGFLGTGDYSAGLVGAAIGTQFGALALDVTHARASAGGNTNQGSSYRATFSKMFAETGSSVSIAAYRFSSSGYLDLKNAMLFSDHYRYNNDDAALTLQRPRNRLSLTASQSFSEGLGQLYVSGFSQNYWNQSGNDKQYQIGYSNNFGRLSYSISANRLRNVGGDQETQYLVTFTAPLGSGGNSPNLNMNLGRTSNGLNSQASINGMLGSDDQFNYNLAAGRDENNNSAGSVSGVYRSPYSSLQGSYGQGKNYRSVSTGATGSVVVLSDSITASPYSSDTLAIISAPNAEGAKVEGYSGVIINNSGNALVPYLNSYRLNEISLDPKGLPMDVELQNTRQQVIPRSGSVVRLRYRTSVGRPVLINIGTNGKELPLGAAVRDEKGNTVGTVAQGGTIYARLPVAVSQLNVAWGKGKQERCTFKVSVPKSNNGDKAKVANILSINSKCL</sequence>
<protein>
    <submittedName>
        <fullName evidence="12">Fimbrial biogenesis outer membrane usher protein</fullName>
    </submittedName>
</protein>
<evidence type="ECO:0000256" key="4">
    <source>
        <dbReference type="ARBA" id="ARBA00022452"/>
    </source>
</evidence>
<dbReference type="InterPro" id="IPR025949">
    <property type="entry name" value="PapC-like_C"/>
</dbReference>
<dbReference type="GO" id="GO:0009279">
    <property type="term" value="C:cell outer membrane"/>
    <property type="evidence" value="ECO:0007669"/>
    <property type="project" value="UniProtKB-SubCell"/>
</dbReference>
<evidence type="ECO:0000256" key="5">
    <source>
        <dbReference type="ARBA" id="ARBA00022692"/>
    </source>
</evidence>
<dbReference type="GO" id="GO:0015473">
    <property type="term" value="F:fimbrial usher porin activity"/>
    <property type="evidence" value="ECO:0007669"/>
    <property type="project" value="InterPro"/>
</dbReference>
<dbReference type="PANTHER" id="PTHR30451:SF20">
    <property type="entry name" value="FIMBRIAE USHER"/>
    <property type="match status" value="1"/>
</dbReference>
<keyword evidence="5 9" id="KW-0812">Transmembrane</keyword>